<feature type="region of interest" description="Disordered" evidence="1">
    <location>
        <begin position="29"/>
        <end position="121"/>
    </location>
</feature>
<name>A0ABM8CTF6_9NOCA</name>
<protein>
    <submittedName>
        <fullName evidence="2">Uncharacterized protein</fullName>
    </submittedName>
</protein>
<keyword evidence="3" id="KW-1185">Reference proteome</keyword>
<evidence type="ECO:0000313" key="2">
    <source>
        <dbReference type="EMBL" id="BDT98238.1"/>
    </source>
</evidence>
<evidence type="ECO:0000256" key="1">
    <source>
        <dbReference type="SAM" id="MobiDB-lite"/>
    </source>
</evidence>
<sequence length="121" mass="12938">MSGRARTSGIATSAASSVRQMVTVASILSTCVPKPGRLPRQARDTGRHGAPVQQQAQHAPHEQPIHQSVDHRVAQKQQAARTDQRDEARAQARRSFPEQMTPADLPPAKLSAANDTVAGCS</sequence>
<organism evidence="2 3">
    <name type="scientific">Nocardia sputorum</name>
    <dbReference type="NCBI Taxonomy" id="2984338"/>
    <lineage>
        <taxon>Bacteria</taxon>
        <taxon>Bacillati</taxon>
        <taxon>Actinomycetota</taxon>
        <taxon>Actinomycetes</taxon>
        <taxon>Mycobacteriales</taxon>
        <taxon>Nocardiaceae</taxon>
        <taxon>Nocardia</taxon>
    </lineage>
</organism>
<dbReference type="Proteomes" id="UP001317870">
    <property type="component" value="Chromosome"/>
</dbReference>
<feature type="compositionally biased region" description="Basic and acidic residues" evidence="1">
    <location>
        <begin position="59"/>
        <end position="73"/>
    </location>
</feature>
<proteinExistence type="predicted"/>
<dbReference type="EMBL" id="AP026978">
    <property type="protein sequence ID" value="BDT98238.1"/>
    <property type="molecule type" value="Genomic_DNA"/>
</dbReference>
<gene>
    <name evidence="2" type="ORF">IFM12276_12670</name>
</gene>
<reference evidence="2 3" key="1">
    <citation type="submission" date="2022-11" db="EMBL/GenBank/DDBJ databases">
        <title>Genome Sequencing of Nocardia sp. ON39_IFM12276 and assembly.</title>
        <authorList>
            <person name="Shimojima M."/>
            <person name="Toyokawa M."/>
            <person name="Uesaka K."/>
        </authorList>
    </citation>
    <scope>NUCLEOTIDE SEQUENCE [LARGE SCALE GENOMIC DNA]</scope>
    <source>
        <strain evidence="2 3">IFM 12276</strain>
    </source>
</reference>
<accession>A0ABM8CTF6</accession>
<evidence type="ECO:0000313" key="3">
    <source>
        <dbReference type="Proteomes" id="UP001317870"/>
    </source>
</evidence>